<organism evidence="1 2">
    <name type="scientific">Staurois parvus</name>
    <dbReference type="NCBI Taxonomy" id="386267"/>
    <lineage>
        <taxon>Eukaryota</taxon>
        <taxon>Metazoa</taxon>
        <taxon>Chordata</taxon>
        <taxon>Craniata</taxon>
        <taxon>Vertebrata</taxon>
        <taxon>Euteleostomi</taxon>
        <taxon>Amphibia</taxon>
        <taxon>Batrachia</taxon>
        <taxon>Anura</taxon>
        <taxon>Neobatrachia</taxon>
        <taxon>Ranoidea</taxon>
        <taxon>Ranidae</taxon>
        <taxon>Staurois</taxon>
    </lineage>
</organism>
<reference evidence="1" key="1">
    <citation type="submission" date="2023-05" db="EMBL/GenBank/DDBJ databases">
        <authorList>
            <person name="Stuckert A."/>
        </authorList>
    </citation>
    <scope>NUCLEOTIDE SEQUENCE</scope>
</reference>
<gene>
    <name evidence="1" type="ORF">SPARVUS_LOCUS4344032</name>
</gene>
<evidence type="ECO:0000313" key="2">
    <source>
        <dbReference type="Proteomes" id="UP001162483"/>
    </source>
</evidence>
<dbReference type="Proteomes" id="UP001162483">
    <property type="component" value="Unassembled WGS sequence"/>
</dbReference>
<accession>A0ABN9C554</accession>
<keyword evidence="2" id="KW-1185">Reference proteome</keyword>
<feature type="non-terminal residue" evidence="1">
    <location>
        <position position="67"/>
    </location>
</feature>
<name>A0ABN9C554_9NEOB</name>
<proteinExistence type="predicted"/>
<protein>
    <submittedName>
        <fullName evidence="1">Uncharacterized protein</fullName>
    </submittedName>
</protein>
<evidence type="ECO:0000313" key="1">
    <source>
        <dbReference type="EMBL" id="CAI9555160.1"/>
    </source>
</evidence>
<comment type="caution">
    <text evidence="1">The sequence shown here is derived from an EMBL/GenBank/DDBJ whole genome shotgun (WGS) entry which is preliminary data.</text>
</comment>
<sequence length="67" mass="7101">MNKRGWDKSHSSLGEELVHLCKTVGEEPVHLCKTEGGGAGTPVQDWRGGAGTLCKTGGEEPVHLCKT</sequence>
<dbReference type="EMBL" id="CATNWA010007968">
    <property type="protein sequence ID" value="CAI9555160.1"/>
    <property type="molecule type" value="Genomic_DNA"/>
</dbReference>